<keyword evidence="2" id="KW-1185">Reference proteome</keyword>
<name>A0ABU9U480_9GAMM</name>
<dbReference type="EMBL" id="JBBMQU010000026">
    <property type="protein sequence ID" value="MEM5551851.1"/>
    <property type="molecule type" value="Genomic_DNA"/>
</dbReference>
<sequence length="77" mass="8796">MEFKNKYGRIVLERDHSIIIGHFHGNINANLVCQFSNSIFEHIKPFAGRPWAYISNSYTACAATPEAEEQFTHLANK</sequence>
<dbReference type="Proteomes" id="UP001388366">
    <property type="component" value="Unassembled WGS sequence"/>
</dbReference>
<reference evidence="1 2" key="1">
    <citation type="submission" date="2024-03" db="EMBL/GenBank/DDBJ databases">
        <title>Community enrichment and isolation of bacterial strains for fucoidan degradation.</title>
        <authorList>
            <person name="Sichert A."/>
        </authorList>
    </citation>
    <scope>NUCLEOTIDE SEQUENCE [LARGE SCALE GENOMIC DNA]</scope>
    <source>
        <strain evidence="1 2">AS81</strain>
    </source>
</reference>
<gene>
    <name evidence="1" type="ORF">WNY63_14050</name>
</gene>
<accession>A0ABU9U480</accession>
<proteinExistence type="predicted"/>
<evidence type="ECO:0000313" key="2">
    <source>
        <dbReference type="Proteomes" id="UP001388366"/>
    </source>
</evidence>
<protein>
    <submittedName>
        <fullName evidence="1">Uncharacterized protein</fullName>
    </submittedName>
</protein>
<dbReference type="RefSeq" id="WP_342884140.1">
    <property type="nucleotide sequence ID" value="NZ_JBBMQU010000026.1"/>
</dbReference>
<organism evidence="1 2">
    <name type="scientific">Pseudoalteromonas neustonica</name>
    <dbReference type="NCBI Taxonomy" id="1840331"/>
    <lineage>
        <taxon>Bacteria</taxon>
        <taxon>Pseudomonadati</taxon>
        <taxon>Pseudomonadota</taxon>
        <taxon>Gammaproteobacteria</taxon>
        <taxon>Alteromonadales</taxon>
        <taxon>Pseudoalteromonadaceae</taxon>
        <taxon>Pseudoalteromonas</taxon>
    </lineage>
</organism>
<comment type="caution">
    <text evidence="1">The sequence shown here is derived from an EMBL/GenBank/DDBJ whole genome shotgun (WGS) entry which is preliminary data.</text>
</comment>
<evidence type="ECO:0000313" key="1">
    <source>
        <dbReference type="EMBL" id="MEM5551851.1"/>
    </source>
</evidence>